<evidence type="ECO:0008006" key="5">
    <source>
        <dbReference type="Google" id="ProtNLM"/>
    </source>
</evidence>
<evidence type="ECO:0000256" key="2">
    <source>
        <dbReference type="SAM" id="Phobius"/>
    </source>
</evidence>
<feature type="transmembrane region" description="Helical" evidence="2">
    <location>
        <begin position="81"/>
        <end position="101"/>
    </location>
</feature>
<reference evidence="4" key="1">
    <citation type="journal article" date="2019" name="Int. J. Syst. Evol. Microbiol.">
        <title>The Global Catalogue of Microorganisms (GCM) 10K type strain sequencing project: providing services to taxonomists for standard genome sequencing and annotation.</title>
        <authorList>
            <consortium name="The Broad Institute Genomics Platform"/>
            <consortium name="The Broad Institute Genome Sequencing Center for Infectious Disease"/>
            <person name="Wu L."/>
            <person name="Ma J."/>
        </authorList>
    </citation>
    <scope>NUCLEOTIDE SEQUENCE [LARGE SCALE GENOMIC DNA]</scope>
    <source>
        <strain evidence="4">JCM 18050</strain>
    </source>
</reference>
<evidence type="ECO:0000256" key="1">
    <source>
        <dbReference type="SAM" id="Coils"/>
    </source>
</evidence>
<keyword evidence="4" id="KW-1185">Reference proteome</keyword>
<keyword evidence="2" id="KW-0472">Membrane</keyword>
<feature type="transmembrane region" description="Helical" evidence="2">
    <location>
        <begin position="37"/>
        <end position="61"/>
    </location>
</feature>
<comment type="caution">
    <text evidence="3">The sequence shown here is derived from an EMBL/GenBank/DDBJ whole genome shotgun (WGS) entry which is preliminary data.</text>
</comment>
<dbReference type="EMBL" id="BAABHY010000006">
    <property type="protein sequence ID" value="GAA5113428.1"/>
    <property type="molecule type" value="Genomic_DNA"/>
</dbReference>
<keyword evidence="1" id="KW-0175">Coiled coil</keyword>
<sequence length="380" mass="45121">MLFFNLLSDLNFTISLVVVVSITALFGIWINKKYEFGLVSIFFIVICFLLILNIAIDYVNYFKKVDNIMTTQEDWGAMGDYIGGILNPILTFITIIILLWTNHNQNKELKKQLERQDKESEKNDFDRMFTLMLEQHNAFFLQKDFSENITNIYNELTTSRIRRADGVINFNWTQKTLESIFSEGKHNTINAYLRFLYRFLKYLDDNENNVSCIYDYSGLLRSFISEHLLYVIAMNGLRNPSSISKFEDYRKYLNKFKFLEHINLEQISMMMTNDIQLIKIASYFQHINKKNDLEDKLKANLKEPKKNDYLTQLEQENLTIKNFQNEILKLNLNENFKLSLYIKYTSSAFDQNPYYINNILPILKFFVENDKLPKELLNNE</sequence>
<protein>
    <recommendedName>
        <fullName evidence="5">Phage abortive infection protein</fullName>
    </recommendedName>
</protein>
<proteinExistence type="predicted"/>
<dbReference type="InterPro" id="IPR031709">
    <property type="entry name" value="PutAbiC"/>
</dbReference>
<dbReference type="Proteomes" id="UP001500171">
    <property type="component" value="Unassembled WGS sequence"/>
</dbReference>
<feature type="coiled-coil region" evidence="1">
    <location>
        <begin position="306"/>
        <end position="333"/>
    </location>
</feature>
<name>A0ABP9NEV3_9GAMM</name>
<evidence type="ECO:0000313" key="3">
    <source>
        <dbReference type="EMBL" id="GAA5113428.1"/>
    </source>
</evidence>
<dbReference type="RefSeq" id="WP_345492095.1">
    <property type="nucleotide sequence ID" value="NZ_BAABHY010000006.1"/>
</dbReference>
<feature type="transmembrane region" description="Helical" evidence="2">
    <location>
        <begin position="12"/>
        <end position="30"/>
    </location>
</feature>
<evidence type="ECO:0000313" key="4">
    <source>
        <dbReference type="Proteomes" id="UP001500171"/>
    </source>
</evidence>
<dbReference type="Pfam" id="PF16872">
    <property type="entry name" value="putAbiC"/>
    <property type="match status" value="1"/>
</dbReference>
<gene>
    <name evidence="3" type="ORF">GCM10023211_21550</name>
</gene>
<accession>A0ABP9NEV3</accession>
<keyword evidence="2" id="KW-0812">Transmembrane</keyword>
<keyword evidence="2" id="KW-1133">Transmembrane helix</keyword>
<organism evidence="3 4">
    <name type="scientific">Orbus sasakiae</name>
    <dbReference type="NCBI Taxonomy" id="1078475"/>
    <lineage>
        <taxon>Bacteria</taxon>
        <taxon>Pseudomonadati</taxon>
        <taxon>Pseudomonadota</taxon>
        <taxon>Gammaproteobacteria</taxon>
        <taxon>Orbales</taxon>
        <taxon>Orbaceae</taxon>
        <taxon>Orbus</taxon>
    </lineage>
</organism>